<dbReference type="SUPFAM" id="SSF52467">
    <property type="entry name" value="DHS-like NAD/FAD-binding domain"/>
    <property type="match status" value="1"/>
</dbReference>
<dbReference type="Pfam" id="PF00205">
    <property type="entry name" value="TPP_enzyme_M"/>
    <property type="match status" value="1"/>
</dbReference>
<proteinExistence type="inferred from homology"/>
<dbReference type="Gene3D" id="3.40.50.970">
    <property type="match status" value="2"/>
</dbReference>
<dbReference type="InterPro" id="IPR029035">
    <property type="entry name" value="DHS-like_NAD/FAD-binding_dom"/>
</dbReference>
<dbReference type="InterPro" id="IPR029061">
    <property type="entry name" value="THDP-binding"/>
</dbReference>
<reference evidence="15 16" key="1">
    <citation type="submission" date="2017-04" db="EMBL/GenBank/DDBJ databases">
        <authorList>
            <person name="Afonso C.L."/>
            <person name="Miller P.J."/>
            <person name="Scott M.A."/>
            <person name="Spackman E."/>
            <person name="Goraichik I."/>
            <person name="Dimitrov K.M."/>
            <person name="Suarez D.L."/>
            <person name="Swayne D.E."/>
        </authorList>
    </citation>
    <scope>NUCLEOTIDE SEQUENCE [LARGE SCALE GENOMIC DNA]</scope>
</reference>
<name>A0A1X7R924_9SACH</name>
<keyword evidence="6" id="KW-0456">Lyase</keyword>
<dbReference type="Pfam" id="PF02775">
    <property type="entry name" value="TPP_enzyme_C"/>
    <property type="match status" value="1"/>
</dbReference>
<protein>
    <recommendedName>
        <fullName evidence="9">2-hydroxyacyl-CoA lyase</fullName>
        <ecNumber evidence="9">4.1.2.63</ecNumber>
    </recommendedName>
</protein>
<dbReference type="AlphaFoldDB" id="A0A1X7R924"/>
<dbReference type="InterPro" id="IPR000399">
    <property type="entry name" value="TPP-bd_CS"/>
</dbReference>
<evidence type="ECO:0000259" key="12">
    <source>
        <dbReference type="Pfam" id="PF00205"/>
    </source>
</evidence>
<evidence type="ECO:0000259" key="13">
    <source>
        <dbReference type="Pfam" id="PF02775"/>
    </source>
</evidence>
<evidence type="ECO:0000256" key="3">
    <source>
        <dbReference type="ARBA" id="ARBA00022723"/>
    </source>
</evidence>
<sequence length="564" mass="62360">MNSQEKIPYAKKFARLLKAYNVDVVFGLVGIPIVTFANDLIDEGIKFISCRNEQAASYAASAYGYLNNKPAVLLVVGGPGLIHALAGVYNSMNNKWPLVIIAGSNDNGKHQYQGTFQELDQISLLGEYVKFKGKLNNENMDFVTYNAFNHAIQSPQGVSYVDFPGDLIESGIKVDATITDIKPPQAIKCCPDPDVIKRVTHLIVDDFQTKKQNILIVIGKGCVHHADSIKSFIDKYNFPFLPTPMAKGIIPDSHPMNVSSARSMALKNADIVLVLGARLNWILHFGQPPKWKPSVKFIQCDNDVGTLGVNNNSNAHLSLLGDIDLTVQQLGQTIDKLLPGGFKYPKLPQPMQLKIQQNHKRMQTQEYTSNAQNELNYNTVYRTLREIRDDSRTILVMEGANTMDKARVSFPTAFPLRRLDCGTTATMGVGLGYTMASRLTFPQLDTVLIQGDSAFGFSGMEIETLVRLKLGCVLVVMNNSGIYHGNNPHSSTKLSEMCRYDQMARGLGAQGYVVTNLIDLKSKFQEAIIQSRKNNVVTLLNVIIEHGKGATVSFAWQNKTPSKL</sequence>
<evidence type="ECO:0000256" key="10">
    <source>
        <dbReference type="RuleBase" id="RU362132"/>
    </source>
</evidence>
<dbReference type="InterPro" id="IPR012001">
    <property type="entry name" value="Thiamin_PyroP_enz_TPP-bd_dom"/>
</dbReference>
<keyword evidence="4" id="KW-0460">Magnesium</keyword>
<evidence type="ECO:0000313" key="15">
    <source>
        <dbReference type="EMBL" id="SMN22173.1"/>
    </source>
</evidence>
<dbReference type="GO" id="GO:0000287">
    <property type="term" value="F:magnesium ion binding"/>
    <property type="evidence" value="ECO:0007669"/>
    <property type="project" value="InterPro"/>
</dbReference>
<evidence type="ECO:0000256" key="1">
    <source>
        <dbReference type="ARBA" id="ARBA00001964"/>
    </source>
</evidence>
<keyword evidence="5 10" id="KW-0786">Thiamine pyrophosphate</keyword>
<keyword evidence="11" id="KW-0812">Transmembrane</keyword>
<feature type="domain" description="Thiamine pyrophosphate enzyme TPP-binding" evidence="13">
    <location>
        <begin position="399"/>
        <end position="539"/>
    </location>
</feature>
<dbReference type="GO" id="GO:0106359">
    <property type="term" value="F:2-hydroxyacyl-CoA lyase activity"/>
    <property type="evidence" value="ECO:0007669"/>
    <property type="project" value="UniProtKB-EC"/>
</dbReference>
<dbReference type="GO" id="GO:0030976">
    <property type="term" value="F:thiamine pyrophosphate binding"/>
    <property type="evidence" value="ECO:0007669"/>
    <property type="project" value="InterPro"/>
</dbReference>
<dbReference type="InterPro" id="IPR045025">
    <property type="entry name" value="HACL1-like"/>
</dbReference>
<evidence type="ECO:0000256" key="5">
    <source>
        <dbReference type="ARBA" id="ARBA00023052"/>
    </source>
</evidence>
<feature type="transmembrane region" description="Helical" evidence="11">
    <location>
        <begin position="20"/>
        <end position="41"/>
    </location>
</feature>
<evidence type="ECO:0000256" key="8">
    <source>
        <dbReference type="ARBA" id="ARBA00044454"/>
    </source>
</evidence>
<dbReference type="CDD" id="cd07035">
    <property type="entry name" value="TPP_PYR_POX_like"/>
    <property type="match status" value="1"/>
</dbReference>
<keyword evidence="16" id="KW-1185">Reference proteome</keyword>
<comment type="catalytic activity">
    <reaction evidence="8">
        <text>an (R)-2-hydroxy-long-chain-fatty acyl-CoA = a long-chain fatty aldehyde + formyl-CoA</text>
        <dbReference type="Rhea" id="RHEA:67444"/>
        <dbReference type="ChEBI" id="CHEBI:17176"/>
        <dbReference type="ChEBI" id="CHEBI:57376"/>
        <dbReference type="ChEBI" id="CHEBI:170012"/>
        <dbReference type="EC" id="4.1.2.63"/>
    </reaction>
    <physiologicalReaction direction="left-to-right" evidence="8">
        <dbReference type="Rhea" id="RHEA:67445"/>
    </physiologicalReaction>
</comment>
<evidence type="ECO:0000259" key="14">
    <source>
        <dbReference type="Pfam" id="PF02776"/>
    </source>
</evidence>
<keyword evidence="11" id="KW-1133">Transmembrane helix</keyword>
<dbReference type="GO" id="GO:0005777">
    <property type="term" value="C:peroxisome"/>
    <property type="evidence" value="ECO:0007669"/>
    <property type="project" value="TreeGrafter"/>
</dbReference>
<keyword evidence="3" id="KW-0479">Metal-binding</keyword>
<evidence type="ECO:0000313" key="16">
    <source>
        <dbReference type="Proteomes" id="UP000196158"/>
    </source>
</evidence>
<organism evidence="15 16">
    <name type="scientific">Maudiozyma saulgeensis</name>
    <dbReference type="NCBI Taxonomy" id="1789683"/>
    <lineage>
        <taxon>Eukaryota</taxon>
        <taxon>Fungi</taxon>
        <taxon>Dikarya</taxon>
        <taxon>Ascomycota</taxon>
        <taxon>Saccharomycotina</taxon>
        <taxon>Saccharomycetes</taxon>
        <taxon>Saccharomycetales</taxon>
        <taxon>Saccharomycetaceae</taxon>
        <taxon>Maudiozyma</taxon>
    </lineage>
</organism>
<comment type="cofactor">
    <cofactor evidence="1">
        <name>thiamine diphosphate</name>
        <dbReference type="ChEBI" id="CHEBI:58937"/>
    </cofactor>
</comment>
<dbReference type="OrthoDB" id="10006023at2759"/>
<keyword evidence="11" id="KW-0472">Membrane</keyword>
<gene>
    <name evidence="15" type="ORF">KASA_0I01936G</name>
</gene>
<dbReference type="Gene3D" id="3.40.50.1220">
    <property type="entry name" value="TPP-binding domain"/>
    <property type="match status" value="1"/>
</dbReference>
<feature type="domain" description="Thiamine pyrophosphate enzyme central" evidence="12">
    <location>
        <begin position="210"/>
        <end position="330"/>
    </location>
</feature>
<dbReference type="InterPro" id="IPR011766">
    <property type="entry name" value="TPP_enzyme_TPP-bd"/>
</dbReference>
<dbReference type="InterPro" id="IPR012000">
    <property type="entry name" value="Thiamin_PyroP_enz_cen_dom"/>
</dbReference>
<dbReference type="PROSITE" id="PS00187">
    <property type="entry name" value="TPP_ENZYMES"/>
    <property type="match status" value="1"/>
</dbReference>
<dbReference type="SUPFAM" id="SSF52518">
    <property type="entry name" value="Thiamin diphosphate-binding fold (THDP-binding)"/>
    <property type="match status" value="2"/>
</dbReference>
<evidence type="ECO:0000256" key="2">
    <source>
        <dbReference type="ARBA" id="ARBA00007812"/>
    </source>
</evidence>
<dbReference type="CDD" id="cd02004">
    <property type="entry name" value="TPP_BZL_OCoD_HPCL"/>
    <property type="match status" value="1"/>
</dbReference>
<dbReference type="Pfam" id="PF02776">
    <property type="entry name" value="TPP_enzyme_N"/>
    <property type="match status" value="1"/>
</dbReference>
<comment type="catalytic activity">
    <reaction evidence="7">
        <text>a 2-hydroxy-3-methyl fatty acyl-CoA = a 2-methyl-branched fatty aldehyde + formyl-CoA</text>
        <dbReference type="Rhea" id="RHEA:25375"/>
        <dbReference type="ChEBI" id="CHEBI:49188"/>
        <dbReference type="ChEBI" id="CHEBI:57376"/>
        <dbReference type="ChEBI" id="CHEBI:58783"/>
        <dbReference type="EC" id="4.1.2.63"/>
    </reaction>
    <physiologicalReaction direction="left-to-right" evidence="7">
        <dbReference type="Rhea" id="RHEA:25376"/>
    </physiologicalReaction>
</comment>
<comment type="similarity">
    <text evidence="2 10">Belongs to the TPP enzyme family.</text>
</comment>
<dbReference type="Proteomes" id="UP000196158">
    <property type="component" value="Unassembled WGS sequence"/>
</dbReference>
<dbReference type="PANTHER" id="PTHR43710">
    <property type="entry name" value="2-HYDROXYACYL-COA LYASE"/>
    <property type="match status" value="1"/>
</dbReference>
<dbReference type="STRING" id="1789683.A0A1X7R924"/>
<evidence type="ECO:0000256" key="9">
    <source>
        <dbReference type="ARBA" id="ARBA00044518"/>
    </source>
</evidence>
<evidence type="ECO:0000256" key="7">
    <source>
        <dbReference type="ARBA" id="ARBA00044451"/>
    </source>
</evidence>
<dbReference type="GO" id="GO:0001561">
    <property type="term" value="P:fatty acid alpha-oxidation"/>
    <property type="evidence" value="ECO:0007669"/>
    <property type="project" value="TreeGrafter"/>
</dbReference>
<evidence type="ECO:0000256" key="4">
    <source>
        <dbReference type="ARBA" id="ARBA00022842"/>
    </source>
</evidence>
<dbReference type="EMBL" id="FXLY01000010">
    <property type="protein sequence ID" value="SMN22173.1"/>
    <property type="molecule type" value="Genomic_DNA"/>
</dbReference>
<dbReference type="PANTHER" id="PTHR43710:SF2">
    <property type="entry name" value="2-HYDROXYACYL-COA LYASE 1"/>
    <property type="match status" value="1"/>
</dbReference>
<evidence type="ECO:0000256" key="11">
    <source>
        <dbReference type="SAM" id="Phobius"/>
    </source>
</evidence>
<accession>A0A1X7R924</accession>
<evidence type="ECO:0000256" key="6">
    <source>
        <dbReference type="ARBA" id="ARBA00023239"/>
    </source>
</evidence>
<dbReference type="EC" id="4.1.2.63" evidence="9"/>
<feature type="domain" description="Thiamine pyrophosphate enzyme N-terminal TPP-binding" evidence="14">
    <location>
        <begin position="10"/>
        <end position="124"/>
    </location>
</feature>